<evidence type="ECO:0000313" key="10">
    <source>
        <dbReference type="Proteomes" id="UP001153620"/>
    </source>
</evidence>
<evidence type="ECO:0000256" key="6">
    <source>
        <dbReference type="SAM" id="MobiDB-lite"/>
    </source>
</evidence>
<evidence type="ECO:0000256" key="1">
    <source>
        <dbReference type="ARBA" id="ARBA00010337"/>
    </source>
</evidence>
<dbReference type="CDD" id="cd22572">
    <property type="entry name" value="GCP5_NTD"/>
    <property type="match status" value="1"/>
</dbReference>
<dbReference type="GO" id="GO:0051321">
    <property type="term" value="P:meiotic cell cycle"/>
    <property type="evidence" value="ECO:0007669"/>
    <property type="project" value="TreeGrafter"/>
</dbReference>
<evidence type="ECO:0000259" key="7">
    <source>
        <dbReference type="Pfam" id="PF04130"/>
    </source>
</evidence>
<reference evidence="9" key="1">
    <citation type="submission" date="2022-01" db="EMBL/GenBank/DDBJ databases">
        <authorList>
            <person name="King R."/>
        </authorList>
    </citation>
    <scope>NUCLEOTIDE SEQUENCE</scope>
</reference>
<gene>
    <name evidence="9" type="ORF">CHIRRI_LOCUS7629</name>
</gene>
<proteinExistence type="inferred from homology"/>
<comment type="subcellular location">
    <subcellularLocation>
        <location evidence="5">Cytoplasm</location>
        <location evidence="5">Cytoskeleton</location>
        <location evidence="5">Microtubule organizing center</location>
    </subcellularLocation>
</comment>
<evidence type="ECO:0000313" key="9">
    <source>
        <dbReference type="EMBL" id="CAG9804750.1"/>
    </source>
</evidence>
<feature type="domain" description="Gamma tubulin complex component protein N-terminal" evidence="8">
    <location>
        <begin position="277"/>
        <end position="479"/>
    </location>
</feature>
<dbReference type="InterPro" id="IPR007259">
    <property type="entry name" value="GCP"/>
</dbReference>
<feature type="compositionally biased region" description="Acidic residues" evidence="6">
    <location>
        <begin position="164"/>
        <end position="175"/>
    </location>
</feature>
<dbReference type="GO" id="GO:0043015">
    <property type="term" value="F:gamma-tubulin binding"/>
    <property type="evidence" value="ECO:0007669"/>
    <property type="project" value="InterPro"/>
</dbReference>
<dbReference type="GO" id="GO:0005874">
    <property type="term" value="C:microtubule"/>
    <property type="evidence" value="ECO:0007669"/>
    <property type="project" value="UniProtKB-KW"/>
</dbReference>
<dbReference type="Pfam" id="PF17681">
    <property type="entry name" value="GCP_N_terminal"/>
    <property type="match status" value="1"/>
</dbReference>
<keyword evidence="2 5" id="KW-0963">Cytoplasm</keyword>
<dbReference type="EMBL" id="OU895878">
    <property type="protein sequence ID" value="CAG9804750.1"/>
    <property type="molecule type" value="Genomic_DNA"/>
</dbReference>
<dbReference type="AlphaFoldDB" id="A0A9N9RTI6"/>
<dbReference type="InterPro" id="IPR040457">
    <property type="entry name" value="GCP_C"/>
</dbReference>
<evidence type="ECO:0000256" key="4">
    <source>
        <dbReference type="ARBA" id="ARBA00023212"/>
    </source>
</evidence>
<evidence type="ECO:0000259" key="8">
    <source>
        <dbReference type="Pfam" id="PF17681"/>
    </source>
</evidence>
<evidence type="ECO:0000256" key="2">
    <source>
        <dbReference type="ARBA" id="ARBA00022490"/>
    </source>
</evidence>
<sequence length="960" mass="112572">MDQNNLILQKLIPKLVTNLTGFKPNNENFKICVDYSWSNFKHHRFLSLNSHEIKRDIEGICQKFKFNHFHDEEKIMRRLFEQSLSHEISINHPQREVMYSIISFLTSLAYDPINKLKDKKRKGLPIFIKQQVNEQEENILTARKHFIDTLLQDNFLLSKNDTDSDLSEWTESDDDDRVKSTEESEVESKQSHVKSTKLQPPQKPSVYEKVKLDNTLKWLKDNVQNCWWNIEEMTNDEVSSSHKAANFYTDWQRHLTRKSLGFIKPPPVSLLSEYCLLREILWMFLNPVNCKFFKLEIGEISLRHDVCMPSTTIESLNIFLAELVKPMNIMYRLKLSITNALKNPALNHTLENYYGLIETFLDEITEFFVKEEEILKEDEGIYTIITLHDKMQPHSKMLDMLYNIHKSCILNDDKYPSHIHALYLIANLHQHVHKSSNKEQKNLSLTFLLTCLKTYLEIFDIWWTEARLHDSKLEFLVEKVLIGDFELIQPRLIAKCKEKAFYISDKVSSKIIDDAIVSTLNCYAVEASFTLEVISKLDRIHEIKQIGDISKTLYDAFMELIHEEIQKLASNKEEIKKQSPKINDTIMSNNEKLVSDIGSEMIAENDDIMYLIFNSTFESLAIKEEKVDASPIEMYRMLNNATDSIFMPIEGSLERIIRKLLAKKIGIAERFVMDIYFNEFQVDHYLQDVRKVYFLESNELINLFNMTLFSQMEGSEKWANSYLLTVLFNETISRDTTLFTVHVNKILGHHTVLEAIDELTIYLNVNNNHFDNIFTSSCINKYNEVFRFLLKIKYAQRILNCLLFPDFYKHRPPYAKFTMLDLVIKRISITRFSMQHAITMIHNHIMISLQSLSIQFEENVAKTNKITDLITLHEKFVQNFHSKALLGNGSKRIRGIVSEVLKLAKVITNEWHNIVTFYELDSTGQTIDDSISLTKLNINTIEIEKAFKMCEKQLKDLLYY</sequence>
<dbReference type="PANTHER" id="PTHR19302">
    <property type="entry name" value="GAMMA TUBULIN COMPLEX PROTEIN"/>
    <property type="match status" value="1"/>
</dbReference>
<reference evidence="9" key="2">
    <citation type="submission" date="2022-10" db="EMBL/GenBank/DDBJ databases">
        <authorList>
            <consortium name="ENA_rothamsted_submissions"/>
            <consortium name="culmorum"/>
            <person name="King R."/>
        </authorList>
    </citation>
    <scope>NUCLEOTIDE SEQUENCE</scope>
</reference>
<dbReference type="GO" id="GO:0007020">
    <property type="term" value="P:microtubule nucleation"/>
    <property type="evidence" value="ECO:0007669"/>
    <property type="project" value="InterPro"/>
</dbReference>
<dbReference type="GO" id="GO:0031122">
    <property type="term" value="P:cytoplasmic microtubule organization"/>
    <property type="evidence" value="ECO:0007669"/>
    <property type="project" value="TreeGrafter"/>
</dbReference>
<dbReference type="InterPro" id="IPR041470">
    <property type="entry name" value="GCP_N"/>
</dbReference>
<dbReference type="GO" id="GO:0051225">
    <property type="term" value="P:spindle assembly"/>
    <property type="evidence" value="ECO:0007669"/>
    <property type="project" value="TreeGrafter"/>
</dbReference>
<protein>
    <recommendedName>
        <fullName evidence="5">Gamma-tubulin complex component</fullName>
    </recommendedName>
</protein>
<dbReference type="Gene3D" id="1.20.120.1900">
    <property type="entry name" value="Gamma-tubulin complex, C-terminal domain"/>
    <property type="match status" value="1"/>
</dbReference>
<dbReference type="Pfam" id="PF04130">
    <property type="entry name" value="GCP_C_terminal"/>
    <property type="match status" value="1"/>
</dbReference>
<dbReference type="OrthoDB" id="66546at2759"/>
<dbReference type="GO" id="GO:0000930">
    <property type="term" value="C:gamma-tubulin complex"/>
    <property type="evidence" value="ECO:0007669"/>
    <property type="project" value="TreeGrafter"/>
</dbReference>
<keyword evidence="3 5" id="KW-0493">Microtubule</keyword>
<feature type="compositionally biased region" description="Basic and acidic residues" evidence="6">
    <location>
        <begin position="176"/>
        <end position="190"/>
    </location>
</feature>
<name>A0A9N9RTI6_9DIPT</name>
<dbReference type="GO" id="GO:0051011">
    <property type="term" value="F:microtubule minus-end binding"/>
    <property type="evidence" value="ECO:0007669"/>
    <property type="project" value="TreeGrafter"/>
</dbReference>
<evidence type="ECO:0000256" key="5">
    <source>
        <dbReference type="RuleBase" id="RU363050"/>
    </source>
</evidence>
<dbReference type="GO" id="GO:0000278">
    <property type="term" value="P:mitotic cell cycle"/>
    <property type="evidence" value="ECO:0007669"/>
    <property type="project" value="TreeGrafter"/>
</dbReference>
<dbReference type="Proteomes" id="UP001153620">
    <property type="component" value="Chromosome 2"/>
</dbReference>
<evidence type="ECO:0000256" key="3">
    <source>
        <dbReference type="ARBA" id="ARBA00022701"/>
    </source>
</evidence>
<organism evidence="9 10">
    <name type="scientific">Chironomus riparius</name>
    <dbReference type="NCBI Taxonomy" id="315576"/>
    <lineage>
        <taxon>Eukaryota</taxon>
        <taxon>Metazoa</taxon>
        <taxon>Ecdysozoa</taxon>
        <taxon>Arthropoda</taxon>
        <taxon>Hexapoda</taxon>
        <taxon>Insecta</taxon>
        <taxon>Pterygota</taxon>
        <taxon>Neoptera</taxon>
        <taxon>Endopterygota</taxon>
        <taxon>Diptera</taxon>
        <taxon>Nematocera</taxon>
        <taxon>Chironomoidea</taxon>
        <taxon>Chironomidae</taxon>
        <taxon>Chironominae</taxon>
        <taxon>Chironomus</taxon>
    </lineage>
</organism>
<dbReference type="PANTHER" id="PTHR19302:SF33">
    <property type="entry name" value="GAMMA-TUBULIN COMPLEX COMPONENT 5"/>
    <property type="match status" value="1"/>
</dbReference>
<comment type="similarity">
    <text evidence="1 5">Belongs to the TUBGCP family.</text>
</comment>
<feature type="region of interest" description="Disordered" evidence="6">
    <location>
        <begin position="164"/>
        <end position="202"/>
    </location>
</feature>
<dbReference type="InterPro" id="IPR042241">
    <property type="entry name" value="GCP_C_sf"/>
</dbReference>
<dbReference type="InterPro" id="IPR059169">
    <property type="entry name" value="GCP5_N_ext"/>
</dbReference>
<keyword evidence="4 5" id="KW-0206">Cytoskeleton</keyword>
<keyword evidence="10" id="KW-1185">Reference proteome</keyword>
<dbReference type="GO" id="GO:0000922">
    <property type="term" value="C:spindle pole"/>
    <property type="evidence" value="ECO:0007669"/>
    <property type="project" value="InterPro"/>
</dbReference>
<feature type="domain" description="Gamma tubulin complex component C-terminal" evidence="7">
    <location>
        <begin position="686"/>
        <end position="952"/>
    </location>
</feature>
<accession>A0A9N9RTI6</accession>